<dbReference type="GO" id="GO:0047091">
    <property type="term" value="F:L-lysine 6-monooxygenase (NADPH) activity"/>
    <property type="evidence" value="ECO:0007669"/>
    <property type="project" value="UniProtKB-EC"/>
</dbReference>
<comment type="catalytic activity">
    <reaction evidence="14">
        <text>L-lysine + NADPH + O2 = N(6)-hydroxy-L-lysine + NADP(+) + H2O</text>
        <dbReference type="Rhea" id="RHEA:23228"/>
        <dbReference type="ChEBI" id="CHEBI:15377"/>
        <dbReference type="ChEBI" id="CHEBI:15379"/>
        <dbReference type="ChEBI" id="CHEBI:32551"/>
        <dbReference type="ChEBI" id="CHEBI:57783"/>
        <dbReference type="ChEBI" id="CHEBI:57820"/>
        <dbReference type="ChEBI" id="CHEBI:58349"/>
        <dbReference type="EC" id="1.14.13.59"/>
    </reaction>
</comment>
<evidence type="ECO:0000256" key="4">
    <source>
        <dbReference type="ARBA" id="ARBA00013076"/>
    </source>
</evidence>
<evidence type="ECO:0000256" key="3">
    <source>
        <dbReference type="ARBA" id="ARBA00007588"/>
    </source>
</evidence>
<evidence type="ECO:0000256" key="5">
    <source>
        <dbReference type="ARBA" id="ARBA00016406"/>
    </source>
</evidence>
<comment type="pathway">
    <text evidence="2">Siderophore biosynthesis.</text>
</comment>
<keyword evidence="16" id="KW-1185">Reference proteome</keyword>
<keyword evidence="8" id="KW-0521">NADP</keyword>
<dbReference type="Proteomes" id="UP000321157">
    <property type="component" value="Unassembled WGS sequence"/>
</dbReference>
<dbReference type="EMBL" id="BJXX01000016">
    <property type="protein sequence ID" value="GEN32914.1"/>
    <property type="molecule type" value="Genomic_DNA"/>
</dbReference>
<keyword evidence="7" id="KW-0274">FAD</keyword>
<dbReference type="EC" id="1.14.13.59" evidence="4"/>
<dbReference type="PANTHER" id="PTHR42802">
    <property type="entry name" value="MONOOXYGENASE"/>
    <property type="match status" value="1"/>
</dbReference>
<dbReference type="Pfam" id="PF13434">
    <property type="entry name" value="Lys_Orn_oxgnase"/>
    <property type="match status" value="1"/>
</dbReference>
<dbReference type="PANTHER" id="PTHR42802:SF1">
    <property type="entry name" value="L-ORNITHINE N(5)-MONOOXYGENASE"/>
    <property type="match status" value="1"/>
</dbReference>
<reference evidence="15 16" key="1">
    <citation type="submission" date="2019-07" db="EMBL/GenBank/DDBJ databases">
        <title>Whole genome shotgun sequence of Aneurinibacillus danicus NBRC 102444.</title>
        <authorList>
            <person name="Hosoyama A."/>
            <person name="Uohara A."/>
            <person name="Ohji S."/>
            <person name="Ichikawa N."/>
        </authorList>
    </citation>
    <scope>NUCLEOTIDE SEQUENCE [LARGE SCALE GENOMIC DNA]</scope>
    <source>
        <strain evidence="15 16">NBRC 102444</strain>
    </source>
</reference>
<evidence type="ECO:0000256" key="12">
    <source>
        <dbReference type="ARBA" id="ARBA00032493"/>
    </source>
</evidence>
<evidence type="ECO:0000256" key="1">
    <source>
        <dbReference type="ARBA" id="ARBA00001974"/>
    </source>
</evidence>
<evidence type="ECO:0000256" key="8">
    <source>
        <dbReference type="ARBA" id="ARBA00022857"/>
    </source>
</evidence>
<dbReference type="InterPro" id="IPR036188">
    <property type="entry name" value="FAD/NAD-bd_sf"/>
</dbReference>
<dbReference type="InterPro" id="IPR025700">
    <property type="entry name" value="Lys/Orn_oxygenase"/>
</dbReference>
<protein>
    <recommendedName>
        <fullName evidence="5">L-lysine N6-monooxygenase MbtG</fullName>
        <ecNumber evidence="4">1.14.13.59</ecNumber>
    </recommendedName>
    <alternativeName>
        <fullName evidence="13">Lysine 6-N-hydroxylase</fullName>
    </alternativeName>
    <alternativeName>
        <fullName evidence="12">Lysine N6-hydroxylase</fullName>
    </alternativeName>
    <alternativeName>
        <fullName evidence="10">Lysine-N-oxygenase</fullName>
    </alternativeName>
    <alternativeName>
        <fullName evidence="11">Mycobactin synthase protein G</fullName>
    </alternativeName>
</protein>
<gene>
    <name evidence="15" type="ORF">ADA01nite_03740</name>
</gene>
<evidence type="ECO:0000256" key="13">
    <source>
        <dbReference type="ARBA" id="ARBA00032738"/>
    </source>
</evidence>
<keyword evidence="15" id="KW-0503">Monooxygenase</keyword>
<keyword evidence="6" id="KW-0285">Flavoprotein</keyword>
<comment type="caution">
    <text evidence="15">The sequence shown here is derived from an EMBL/GenBank/DDBJ whole genome shotgun (WGS) entry which is preliminary data.</text>
</comment>
<evidence type="ECO:0000313" key="16">
    <source>
        <dbReference type="Proteomes" id="UP000321157"/>
    </source>
</evidence>
<dbReference type="RefSeq" id="WP_146808218.1">
    <property type="nucleotide sequence ID" value="NZ_BJXX01000016.1"/>
</dbReference>
<evidence type="ECO:0000256" key="9">
    <source>
        <dbReference type="ARBA" id="ARBA00023002"/>
    </source>
</evidence>
<comment type="similarity">
    <text evidence="3">Belongs to the lysine N(6)-hydroxylase/L-ornithine N(5)-oxygenase family.</text>
</comment>
<name>A0A511V1Z0_9BACL</name>
<dbReference type="AlphaFoldDB" id="A0A511V1Z0"/>
<proteinExistence type="inferred from homology"/>
<evidence type="ECO:0000256" key="11">
    <source>
        <dbReference type="ARBA" id="ARBA00031158"/>
    </source>
</evidence>
<evidence type="ECO:0000256" key="7">
    <source>
        <dbReference type="ARBA" id="ARBA00022827"/>
    </source>
</evidence>
<sequence>MSLIRKEPESVFDIIGIGIGPFNLGLAALLDSVPELDAVFFEKKQEFDWHPGMLIEGTTLQVPFLADLVSMADVKSRFSFLNYLQEHKRLYHFYFLENFKIPRKEYNHYCRWTADQLEECRFGKEVIDVALFELNGEFLYEVHVRDTGTEAVERYFSKHLVIGTGTQPFVPEHLRSKLGNTVFHSSQYLEKKHYCLGAKSVTVIGSGQSAAEVFYDLVKEQSKFGFKLSWFTRSKGFFPMEYSKLGLEYFSPDYIHFFYNLPQDKKDEILPEQDLLYKGISAKTIADIYDLLYERSVAEEMPDVQLQSMTEVLDIEERKGAWSLRCLQWIKEEEFEHSSDVVILGTGYRPGIPGFLSGIKNLICWDDRGRYQVTRDYRLKTHINTPNEIFVQNGELHTHGVGAPDLGLGAYRNSVIINYLAGREVYPVHEKNVFQTFGLGKKCVTISV</sequence>
<evidence type="ECO:0000313" key="15">
    <source>
        <dbReference type="EMBL" id="GEN32914.1"/>
    </source>
</evidence>
<dbReference type="SUPFAM" id="SSF51905">
    <property type="entry name" value="FAD/NAD(P)-binding domain"/>
    <property type="match status" value="2"/>
</dbReference>
<evidence type="ECO:0000256" key="2">
    <source>
        <dbReference type="ARBA" id="ARBA00004924"/>
    </source>
</evidence>
<dbReference type="OrthoDB" id="7527071at2"/>
<accession>A0A511V1Z0</accession>
<evidence type="ECO:0000256" key="14">
    <source>
        <dbReference type="ARBA" id="ARBA00048407"/>
    </source>
</evidence>
<organism evidence="15 16">
    <name type="scientific">Aneurinibacillus danicus</name>
    <dbReference type="NCBI Taxonomy" id="267746"/>
    <lineage>
        <taxon>Bacteria</taxon>
        <taxon>Bacillati</taxon>
        <taxon>Bacillota</taxon>
        <taxon>Bacilli</taxon>
        <taxon>Bacillales</taxon>
        <taxon>Paenibacillaceae</taxon>
        <taxon>Aneurinibacillus group</taxon>
        <taxon>Aneurinibacillus</taxon>
    </lineage>
</organism>
<dbReference type="Gene3D" id="3.50.50.60">
    <property type="entry name" value="FAD/NAD(P)-binding domain"/>
    <property type="match status" value="1"/>
</dbReference>
<evidence type="ECO:0000256" key="10">
    <source>
        <dbReference type="ARBA" id="ARBA00029939"/>
    </source>
</evidence>
<keyword evidence="9" id="KW-0560">Oxidoreductase</keyword>
<comment type="cofactor">
    <cofactor evidence="1">
        <name>FAD</name>
        <dbReference type="ChEBI" id="CHEBI:57692"/>
    </cofactor>
</comment>
<evidence type="ECO:0000256" key="6">
    <source>
        <dbReference type="ARBA" id="ARBA00022630"/>
    </source>
</evidence>